<dbReference type="Pfam" id="PF01433">
    <property type="entry name" value="Peptidase_M1"/>
    <property type="match status" value="1"/>
</dbReference>
<protein>
    <recommendedName>
        <fullName evidence="12">Aminopeptidase</fullName>
        <ecNumber evidence="12">3.4.11.-</ecNumber>
    </recommendedName>
</protein>
<dbReference type="InterPro" id="IPR042097">
    <property type="entry name" value="Aminopeptidase_N-like_N_sf"/>
</dbReference>
<dbReference type="GO" id="GO:0006508">
    <property type="term" value="P:proteolysis"/>
    <property type="evidence" value="ECO:0007669"/>
    <property type="project" value="UniProtKB-KW"/>
</dbReference>
<evidence type="ECO:0000256" key="6">
    <source>
        <dbReference type="ARBA" id="ARBA00022801"/>
    </source>
</evidence>
<dbReference type="InterPro" id="IPR027268">
    <property type="entry name" value="Peptidase_M4/M1_CTD_sf"/>
</dbReference>
<evidence type="ECO:0000256" key="12">
    <source>
        <dbReference type="RuleBase" id="RU364040"/>
    </source>
</evidence>
<dbReference type="Gene3D" id="1.10.390.10">
    <property type="entry name" value="Neutral Protease Domain 2"/>
    <property type="match status" value="1"/>
</dbReference>
<evidence type="ECO:0000256" key="8">
    <source>
        <dbReference type="ARBA" id="ARBA00023049"/>
    </source>
</evidence>
<dbReference type="SUPFAM" id="SSF63737">
    <property type="entry name" value="Leukotriene A4 hydrolase N-terminal domain"/>
    <property type="match status" value="1"/>
</dbReference>
<dbReference type="EMBL" id="MGAG01000018">
    <property type="protein sequence ID" value="OGK40789.1"/>
    <property type="molecule type" value="Genomic_DNA"/>
</dbReference>
<dbReference type="InterPro" id="IPR034016">
    <property type="entry name" value="M1_APN-typ"/>
</dbReference>
<evidence type="ECO:0000256" key="10">
    <source>
        <dbReference type="PIRSR" id="PIRSR634016-3"/>
    </source>
</evidence>
<dbReference type="EC" id="3.4.11.-" evidence="12"/>
<keyword evidence="6 12" id="KW-0378">Hydrolase</keyword>
<evidence type="ECO:0000313" key="17">
    <source>
        <dbReference type="Proteomes" id="UP000177698"/>
    </source>
</evidence>
<dbReference type="PANTHER" id="PTHR11533">
    <property type="entry name" value="PROTEASE M1 ZINC METALLOPROTEASE"/>
    <property type="match status" value="1"/>
</dbReference>
<dbReference type="AlphaFoldDB" id="A0A1F7IBR0"/>
<dbReference type="STRING" id="1802056.A2954_05630"/>
<comment type="cofactor">
    <cofactor evidence="10 12">
        <name>Zn(2+)</name>
        <dbReference type="ChEBI" id="CHEBI:29105"/>
    </cofactor>
    <text evidence="10 12">Binds 1 zinc ion per subunit.</text>
</comment>
<comment type="caution">
    <text evidence="16">The sequence shown here is derived from an EMBL/GenBank/DDBJ whole genome shotgun (WGS) entry which is preliminary data.</text>
</comment>
<evidence type="ECO:0000256" key="4">
    <source>
        <dbReference type="ARBA" id="ARBA00022670"/>
    </source>
</evidence>
<dbReference type="GO" id="GO:0042277">
    <property type="term" value="F:peptide binding"/>
    <property type="evidence" value="ECO:0007669"/>
    <property type="project" value="TreeGrafter"/>
</dbReference>
<evidence type="ECO:0000259" key="14">
    <source>
        <dbReference type="Pfam" id="PF11838"/>
    </source>
</evidence>
<dbReference type="InterPro" id="IPR014782">
    <property type="entry name" value="Peptidase_M1_dom"/>
</dbReference>
<dbReference type="GO" id="GO:0043171">
    <property type="term" value="P:peptide catabolic process"/>
    <property type="evidence" value="ECO:0007669"/>
    <property type="project" value="TreeGrafter"/>
</dbReference>
<dbReference type="Gene3D" id="2.60.40.1730">
    <property type="entry name" value="tricorn interacting facor f3 domain"/>
    <property type="match status" value="1"/>
</dbReference>
<dbReference type="InterPro" id="IPR024571">
    <property type="entry name" value="ERAP1-like_C_dom"/>
</dbReference>
<dbReference type="GO" id="GO:0016285">
    <property type="term" value="F:alanyl aminopeptidase activity"/>
    <property type="evidence" value="ECO:0007669"/>
    <property type="project" value="UniProtKB-EC"/>
</dbReference>
<dbReference type="GO" id="GO:0005737">
    <property type="term" value="C:cytoplasm"/>
    <property type="evidence" value="ECO:0007669"/>
    <property type="project" value="TreeGrafter"/>
</dbReference>
<dbReference type="PANTHER" id="PTHR11533:SF174">
    <property type="entry name" value="PUROMYCIN-SENSITIVE AMINOPEPTIDASE-RELATED"/>
    <property type="match status" value="1"/>
</dbReference>
<dbReference type="Proteomes" id="UP000177698">
    <property type="component" value="Unassembled WGS sequence"/>
</dbReference>
<evidence type="ECO:0000256" key="5">
    <source>
        <dbReference type="ARBA" id="ARBA00022723"/>
    </source>
</evidence>
<evidence type="ECO:0000256" key="3">
    <source>
        <dbReference type="ARBA" id="ARBA00022438"/>
    </source>
</evidence>
<name>A0A1F7IBR0_9BACT</name>
<evidence type="ECO:0000256" key="7">
    <source>
        <dbReference type="ARBA" id="ARBA00022833"/>
    </source>
</evidence>
<organism evidence="16 17">
    <name type="scientific">Candidatus Roizmanbacteria bacterium RIFCSPLOWO2_01_FULL_37_12</name>
    <dbReference type="NCBI Taxonomy" id="1802056"/>
    <lineage>
        <taxon>Bacteria</taxon>
        <taxon>Candidatus Roizmaniibacteriota</taxon>
    </lineage>
</organism>
<dbReference type="GO" id="GO:0008270">
    <property type="term" value="F:zinc ion binding"/>
    <property type="evidence" value="ECO:0007669"/>
    <property type="project" value="UniProtKB-UniRule"/>
</dbReference>
<feature type="active site" description="Proton acceptor" evidence="9">
    <location>
        <position position="295"/>
    </location>
</feature>
<feature type="domain" description="Aminopeptidase N-like N-terminal" evidence="15">
    <location>
        <begin position="4"/>
        <end position="188"/>
    </location>
</feature>
<dbReference type="Gene3D" id="1.25.50.20">
    <property type="match status" value="1"/>
</dbReference>
<accession>A0A1F7IBR0</accession>
<evidence type="ECO:0000256" key="9">
    <source>
        <dbReference type="PIRSR" id="PIRSR634016-1"/>
    </source>
</evidence>
<feature type="binding site" evidence="10">
    <location>
        <position position="294"/>
    </location>
    <ligand>
        <name>Zn(2+)</name>
        <dbReference type="ChEBI" id="CHEBI:29105"/>
        <note>catalytic</note>
    </ligand>
</feature>
<keyword evidence="8 12" id="KW-0482">Metalloprotease</keyword>
<feature type="binding site" evidence="10">
    <location>
        <position position="298"/>
    </location>
    <ligand>
        <name>Zn(2+)</name>
        <dbReference type="ChEBI" id="CHEBI:29105"/>
        <note>catalytic</note>
    </ligand>
</feature>
<evidence type="ECO:0000313" key="16">
    <source>
        <dbReference type="EMBL" id="OGK40789.1"/>
    </source>
</evidence>
<keyword evidence="3 12" id="KW-0031">Aminopeptidase</keyword>
<dbReference type="InterPro" id="IPR001930">
    <property type="entry name" value="Peptidase_M1"/>
</dbReference>
<gene>
    <name evidence="16" type="ORF">A2954_05630</name>
</gene>
<dbReference type="InterPro" id="IPR050344">
    <property type="entry name" value="Peptidase_M1_aminopeptidases"/>
</dbReference>
<sequence>MTIKPINYNLTFEPDLEKFSFKGWEILYFKVEKSTKQIILDAVNLKIVNCELLTVNRNVFESFRITEKEEKLIILLKEELKPGKYKLNIDFEGILNDKLTGFYRSRYLVDGKEKIMATSQFEAADARRAFPCIDKPSFKATFEVSLIIDKNLTAISNTLPVTRPRLPTAPVGKRLVRFVQTPVMSTYLLYLGVGEFEWITDKYKDVQLRVITTPGKKQYGKFALDCAKKSVEYFEEYFDYRYPLKKLDLIAVPEFASGAMENWGAITFRENALLYYPGKSSKATKIRIAEVIAHEIAHQWFGNLVTMKWWDDLWLNESFATYMAHKLLDHYWPEWNIWSQYVTDTVFEGMALDSLKSSHPIKVKVNKISEIDELFDEIAYEKGGSILRMLDLFLGENTFRNGLRKYIKKYQYKNALAEDLWQSLERQDEKPVLKVMEKYMTLVGFPELRVEFNKTLVYLYQERFLLEKDNFLSNQIWSVPYHLNDGFSLKGFQPEGRMQNGIHILEKEKEIIKLKNKIEYLNINKNYSGFFITNYSEALLKKIGENSKDLNDQEKLGVIHDLFSLILAGNKDLKDLFRYIDTYLVNEKSSVVLHYVIAKLTGIYLLLKKEESKKLAILFAKRSLKEIVGFEPKRNENILDSYLRSSALNSLILFGDPETLNFTNNKFLNYLKDEKSLHPDLRAIVYASAVFSDDTNYPIVKNLYRSSLVQEEKAKFLMALGNSKNKKLIQESLVYALDKEVTFAFLPYAIGSIARNPYAKKLALDWLIKLWPELLKRSGGLANMLLRRLLQAIIPVCGIGKEKEVTAFFTKNKTAGLERSIDQALEMMRVNSRFVNKNKR</sequence>
<dbReference type="SUPFAM" id="SSF55486">
    <property type="entry name" value="Metalloproteases ('zincins'), catalytic domain"/>
    <property type="match status" value="1"/>
</dbReference>
<evidence type="ECO:0000256" key="2">
    <source>
        <dbReference type="ARBA" id="ARBA00010136"/>
    </source>
</evidence>
<dbReference type="CDD" id="cd09601">
    <property type="entry name" value="M1_APN-Q_like"/>
    <property type="match status" value="1"/>
</dbReference>
<dbReference type="Gene3D" id="2.60.40.1910">
    <property type="match status" value="1"/>
</dbReference>
<dbReference type="PRINTS" id="PR00756">
    <property type="entry name" value="ALADIPTASE"/>
</dbReference>
<keyword evidence="5 10" id="KW-0479">Metal-binding</keyword>
<dbReference type="Pfam" id="PF11838">
    <property type="entry name" value="ERAP1_C"/>
    <property type="match status" value="1"/>
</dbReference>
<proteinExistence type="inferred from homology"/>
<keyword evidence="7 10" id="KW-0862">Zinc</keyword>
<dbReference type="FunFam" id="1.10.390.10:FF:000001">
    <property type="entry name" value="Aminopeptidase"/>
    <property type="match status" value="1"/>
</dbReference>
<dbReference type="GO" id="GO:0005615">
    <property type="term" value="C:extracellular space"/>
    <property type="evidence" value="ECO:0007669"/>
    <property type="project" value="TreeGrafter"/>
</dbReference>
<feature type="domain" description="Peptidase M1 membrane alanine aminopeptidase" evidence="13">
    <location>
        <begin position="222"/>
        <end position="439"/>
    </location>
</feature>
<dbReference type="Pfam" id="PF17900">
    <property type="entry name" value="Peptidase_M1_N"/>
    <property type="match status" value="1"/>
</dbReference>
<comment type="similarity">
    <text evidence="2 12">Belongs to the peptidase M1 family.</text>
</comment>
<feature type="domain" description="ERAP1-like C-terminal" evidence="14">
    <location>
        <begin position="522"/>
        <end position="829"/>
    </location>
</feature>
<dbReference type="GO" id="GO:0070006">
    <property type="term" value="F:metalloaminopeptidase activity"/>
    <property type="evidence" value="ECO:0007669"/>
    <property type="project" value="TreeGrafter"/>
</dbReference>
<keyword evidence="4 12" id="KW-0645">Protease</keyword>
<dbReference type="InterPro" id="IPR045357">
    <property type="entry name" value="Aminopeptidase_N-like_N"/>
</dbReference>
<evidence type="ECO:0000259" key="15">
    <source>
        <dbReference type="Pfam" id="PF17900"/>
    </source>
</evidence>
<dbReference type="GO" id="GO:0016020">
    <property type="term" value="C:membrane"/>
    <property type="evidence" value="ECO:0007669"/>
    <property type="project" value="TreeGrafter"/>
</dbReference>
<comment type="catalytic activity">
    <reaction evidence="1">
        <text>Release of an N-terminal amino acid, Xaa-|-Yaa- from a peptide, amide or arylamide. Xaa is preferably Ala, but may be most amino acids including Pro (slow action). When a terminal hydrophobic residue is followed by a prolyl residue, the two may be released as an intact Xaa-Pro dipeptide.</text>
        <dbReference type="EC" id="3.4.11.2"/>
    </reaction>
</comment>
<evidence type="ECO:0000256" key="11">
    <source>
        <dbReference type="PIRSR" id="PIRSR634016-4"/>
    </source>
</evidence>
<evidence type="ECO:0000256" key="1">
    <source>
        <dbReference type="ARBA" id="ARBA00000098"/>
    </source>
</evidence>
<feature type="site" description="Transition state stabilizer" evidence="11">
    <location>
        <position position="380"/>
    </location>
</feature>
<feature type="binding site" evidence="10">
    <location>
        <position position="317"/>
    </location>
    <ligand>
        <name>Zn(2+)</name>
        <dbReference type="ChEBI" id="CHEBI:29105"/>
        <note>catalytic</note>
    </ligand>
</feature>
<evidence type="ECO:0000259" key="13">
    <source>
        <dbReference type="Pfam" id="PF01433"/>
    </source>
</evidence>
<reference evidence="16 17" key="1">
    <citation type="journal article" date="2016" name="Nat. Commun.">
        <title>Thousands of microbial genomes shed light on interconnected biogeochemical processes in an aquifer system.</title>
        <authorList>
            <person name="Anantharaman K."/>
            <person name="Brown C.T."/>
            <person name="Hug L.A."/>
            <person name="Sharon I."/>
            <person name="Castelle C.J."/>
            <person name="Probst A.J."/>
            <person name="Thomas B.C."/>
            <person name="Singh A."/>
            <person name="Wilkins M.J."/>
            <person name="Karaoz U."/>
            <person name="Brodie E.L."/>
            <person name="Williams K.H."/>
            <person name="Hubbard S.S."/>
            <person name="Banfield J.F."/>
        </authorList>
    </citation>
    <scope>NUCLEOTIDE SEQUENCE [LARGE SCALE GENOMIC DNA]</scope>
</reference>